<dbReference type="GO" id="GO:0008616">
    <property type="term" value="P:tRNA queuosine(34) biosynthetic process"/>
    <property type="evidence" value="ECO:0007669"/>
    <property type="project" value="UniProtKB-UniRule"/>
</dbReference>
<dbReference type="InterPro" id="IPR003699">
    <property type="entry name" value="QueA"/>
</dbReference>
<evidence type="ECO:0000256" key="9">
    <source>
        <dbReference type="ARBA" id="ARBA00061210"/>
    </source>
</evidence>
<dbReference type="GO" id="GO:0051075">
    <property type="term" value="F:S-adenosylmethionine:tRNA ribosyltransferase-isomerase activity"/>
    <property type="evidence" value="ECO:0007669"/>
    <property type="project" value="UniProtKB-EC"/>
</dbReference>
<dbReference type="GO" id="GO:0005737">
    <property type="term" value="C:cytoplasm"/>
    <property type="evidence" value="ECO:0007669"/>
    <property type="project" value="UniProtKB-SubCell"/>
</dbReference>
<dbReference type="InterPro" id="IPR036100">
    <property type="entry name" value="QueA_sf"/>
</dbReference>
<comment type="subunit">
    <text evidence="3 13">Monomer.</text>
</comment>
<evidence type="ECO:0000256" key="3">
    <source>
        <dbReference type="ARBA" id="ARBA00011245"/>
    </source>
</evidence>
<comment type="function">
    <text evidence="13">Transfers and isomerizes the ribose moiety from AdoMet to the 7-aminomethyl group of 7-deazaguanine (preQ1-tRNA) to give epoxyqueuosine (oQ-tRNA).</text>
</comment>
<evidence type="ECO:0000256" key="1">
    <source>
        <dbReference type="ARBA" id="ARBA00004496"/>
    </source>
</evidence>
<reference evidence="14 15" key="1">
    <citation type="submission" date="2017-03" db="EMBL/GenBank/DDBJ databases">
        <authorList>
            <person name="Afonso C.L."/>
            <person name="Miller P.J."/>
            <person name="Scott M.A."/>
            <person name="Spackman E."/>
            <person name="Goraichik I."/>
            <person name="Dimitrov K.M."/>
            <person name="Suarez D.L."/>
            <person name="Swayne D.E."/>
        </authorList>
    </citation>
    <scope>NUCLEOTIDE SEQUENCE [LARGE SCALE GENOMIC DNA]</scope>
    <source>
        <strain evidence="14">PRJEB14757</strain>
    </source>
</reference>
<name>A0A1W1HA08_9BACT</name>
<evidence type="ECO:0000256" key="6">
    <source>
        <dbReference type="ARBA" id="ARBA00022691"/>
    </source>
</evidence>
<keyword evidence="6 13" id="KW-0949">S-adenosyl-L-methionine</keyword>
<evidence type="ECO:0000256" key="7">
    <source>
        <dbReference type="ARBA" id="ARBA00022785"/>
    </source>
</evidence>
<dbReference type="Gene3D" id="3.40.1780.10">
    <property type="entry name" value="QueA-like"/>
    <property type="match status" value="1"/>
</dbReference>
<dbReference type="NCBIfam" id="NF001140">
    <property type="entry name" value="PRK00147.1"/>
    <property type="match status" value="1"/>
</dbReference>
<dbReference type="EC" id="2.4.99.17" evidence="10 13"/>
<accession>A0A1W1HA08</accession>
<keyword evidence="14" id="KW-0413">Isomerase</keyword>
<dbReference type="AlphaFoldDB" id="A0A1W1HA08"/>
<evidence type="ECO:0000256" key="2">
    <source>
        <dbReference type="ARBA" id="ARBA00004691"/>
    </source>
</evidence>
<dbReference type="UniPathway" id="UPA00392"/>
<evidence type="ECO:0000313" key="15">
    <source>
        <dbReference type="Proteomes" id="UP000191931"/>
    </source>
</evidence>
<evidence type="ECO:0000256" key="13">
    <source>
        <dbReference type="HAMAP-Rule" id="MF_00113"/>
    </source>
</evidence>
<organism evidence="14 15">
    <name type="scientific">Desulfamplus magnetovallimortis</name>
    <dbReference type="NCBI Taxonomy" id="1246637"/>
    <lineage>
        <taxon>Bacteria</taxon>
        <taxon>Pseudomonadati</taxon>
        <taxon>Thermodesulfobacteriota</taxon>
        <taxon>Desulfobacteria</taxon>
        <taxon>Desulfobacterales</taxon>
        <taxon>Desulfobacteraceae</taxon>
        <taxon>Desulfamplus</taxon>
    </lineage>
</organism>
<comment type="subcellular location">
    <subcellularLocation>
        <location evidence="1 13">Cytoplasm</location>
    </subcellularLocation>
</comment>
<keyword evidence="5 13" id="KW-0808">Transferase</keyword>
<dbReference type="NCBIfam" id="TIGR00113">
    <property type="entry name" value="queA"/>
    <property type="match status" value="1"/>
</dbReference>
<keyword evidence="7 13" id="KW-0671">Queuosine biosynthesis</keyword>
<comment type="pathway">
    <text evidence="2 13">tRNA modification; tRNA-queuosine biosynthesis.</text>
</comment>
<dbReference type="PANTHER" id="PTHR30307:SF0">
    <property type="entry name" value="S-ADENOSYLMETHIONINE:TRNA RIBOSYLTRANSFERASE-ISOMERASE"/>
    <property type="match status" value="1"/>
</dbReference>
<evidence type="ECO:0000256" key="8">
    <source>
        <dbReference type="ARBA" id="ARBA00052751"/>
    </source>
</evidence>
<dbReference type="OrthoDB" id="9805933at2"/>
<dbReference type="STRING" id="1246637.MTBBW1_1740042"/>
<evidence type="ECO:0000256" key="12">
    <source>
        <dbReference type="ARBA" id="ARBA00076160"/>
    </source>
</evidence>
<keyword evidence="4 13" id="KW-0963">Cytoplasm</keyword>
<dbReference type="InterPro" id="IPR042118">
    <property type="entry name" value="QueA_dom1"/>
</dbReference>
<comment type="similarity">
    <text evidence="9 13">Belongs to the QueA family.</text>
</comment>
<evidence type="ECO:0000313" key="14">
    <source>
        <dbReference type="EMBL" id="SLM29311.1"/>
    </source>
</evidence>
<keyword evidence="15" id="KW-1185">Reference proteome</keyword>
<dbReference type="PANTHER" id="PTHR30307">
    <property type="entry name" value="S-ADENOSYLMETHIONINE:TRNA RIBOSYLTRANSFERASE-ISOMERASE"/>
    <property type="match status" value="1"/>
</dbReference>
<proteinExistence type="inferred from homology"/>
<dbReference type="Gene3D" id="2.40.10.240">
    <property type="entry name" value="QueA-like"/>
    <property type="match status" value="1"/>
</dbReference>
<gene>
    <name evidence="13 14" type="primary">queA</name>
    <name evidence="14" type="ORF">MTBBW1_1740042</name>
</gene>
<dbReference type="SUPFAM" id="SSF111337">
    <property type="entry name" value="QueA-like"/>
    <property type="match status" value="1"/>
</dbReference>
<evidence type="ECO:0000256" key="4">
    <source>
        <dbReference type="ARBA" id="ARBA00022490"/>
    </source>
</evidence>
<evidence type="ECO:0000256" key="11">
    <source>
        <dbReference type="ARBA" id="ARBA00069325"/>
    </source>
</evidence>
<evidence type="ECO:0000256" key="10">
    <source>
        <dbReference type="ARBA" id="ARBA00066503"/>
    </source>
</evidence>
<dbReference type="Pfam" id="PF02547">
    <property type="entry name" value="Queuosine_synth"/>
    <property type="match status" value="1"/>
</dbReference>
<dbReference type="Proteomes" id="UP000191931">
    <property type="component" value="Unassembled WGS sequence"/>
</dbReference>
<dbReference type="EMBL" id="FWEV01000084">
    <property type="protein sequence ID" value="SLM29311.1"/>
    <property type="molecule type" value="Genomic_DNA"/>
</dbReference>
<evidence type="ECO:0000256" key="5">
    <source>
        <dbReference type="ARBA" id="ARBA00022679"/>
    </source>
</evidence>
<sequence>MYLLSNYSYSLPEELIAQYPVAQRDSSRMMHLDRKNGRTSHHSFREIELMLRDGDLVVVNNTKVIPARLKGVKQSGGKVEVLLLDYAGGVRMQEEKGIFQCECMIRASKSPKAGTFLFLYSNVENAIGSGDGCIRARVEENLGAVFMVSFFCKGDFTEELAKYGQIPLPPYIRRDGQKRELQERDRLNYQTVYASKEGAVAAPTAGLHFTDGLIGRLKKRGIRFAEITLHVGYGTFSPVRVKDIREHQIHSEFFSISEECARAINSAKKEGRRVIAVGTTSVRTLEYAALQAETLQHSLDDHCYQSDASERKSLLTDAVKSGSGTCDLFIYPGYQFRVVDAMVTNFHLPESTLLMLVSAFCDRKMILGAYQEAVEKKYRFFSYGDAMFIE</sequence>
<dbReference type="InterPro" id="IPR042119">
    <property type="entry name" value="QueA_dom2"/>
</dbReference>
<comment type="catalytic activity">
    <reaction evidence="8 13">
        <text>7-aminomethyl-7-carbaguanosine(34) in tRNA + S-adenosyl-L-methionine = epoxyqueuosine(34) in tRNA + adenine + L-methionine + 2 H(+)</text>
        <dbReference type="Rhea" id="RHEA:32155"/>
        <dbReference type="Rhea" id="RHEA-COMP:10342"/>
        <dbReference type="Rhea" id="RHEA-COMP:18582"/>
        <dbReference type="ChEBI" id="CHEBI:15378"/>
        <dbReference type="ChEBI" id="CHEBI:16708"/>
        <dbReference type="ChEBI" id="CHEBI:57844"/>
        <dbReference type="ChEBI" id="CHEBI:59789"/>
        <dbReference type="ChEBI" id="CHEBI:82833"/>
        <dbReference type="ChEBI" id="CHEBI:194443"/>
        <dbReference type="EC" id="2.4.99.17"/>
    </reaction>
</comment>
<dbReference type="HAMAP" id="MF_00113">
    <property type="entry name" value="QueA"/>
    <property type="match status" value="1"/>
</dbReference>
<protein>
    <recommendedName>
        <fullName evidence="11 13">S-adenosylmethionine:tRNA ribosyltransferase-isomerase</fullName>
        <ecNumber evidence="10 13">2.4.99.17</ecNumber>
    </recommendedName>
    <alternativeName>
        <fullName evidence="12 13">Queuosine biosynthesis protein QueA</fullName>
    </alternativeName>
</protein>
<dbReference type="FunFam" id="3.40.1780.10:FF:000001">
    <property type="entry name" value="S-adenosylmethionine:tRNA ribosyltransferase-isomerase"/>
    <property type="match status" value="1"/>
</dbReference>